<dbReference type="InterPro" id="IPR016147">
    <property type="entry name" value="Pili_assmbl_chaperone_N"/>
</dbReference>
<dbReference type="PRINTS" id="PR00969">
    <property type="entry name" value="CHAPERONPILI"/>
</dbReference>
<keyword evidence="5" id="KW-0143">Chaperone</keyword>
<dbReference type="Proteomes" id="UP000185146">
    <property type="component" value="Chromosome"/>
</dbReference>
<evidence type="ECO:0000256" key="2">
    <source>
        <dbReference type="ARBA" id="ARBA00007399"/>
    </source>
</evidence>
<organism evidence="9 10">
    <name type="scientific">Pseudomonas putida</name>
    <name type="common">Arthrobacter siderocapsulatus</name>
    <dbReference type="NCBI Taxonomy" id="303"/>
    <lineage>
        <taxon>Bacteria</taxon>
        <taxon>Pseudomonadati</taxon>
        <taxon>Pseudomonadota</taxon>
        <taxon>Gammaproteobacteria</taxon>
        <taxon>Pseudomonadales</taxon>
        <taxon>Pseudomonadaceae</taxon>
        <taxon>Pseudomonas</taxon>
    </lineage>
</organism>
<accession>A0A1L5PKN0</accession>
<dbReference type="GO" id="GO:0071555">
    <property type="term" value="P:cell wall organization"/>
    <property type="evidence" value="ECO:0007669"/>
    <property type="project" value="InterPro"/>
</dbReference>
<dbReference type="PANTHER" id="PTHR30251:SF2">
    <property type="entry name" value="FIMBRIAL CHAPERONE YADV-RELATED"/>
    <property type="match status" value="1"/>
</dbReference>
<comment type="subcellular location">
    <subcellularLocation>
        <location evidence="1">Periplasm</location>
    </subcellularLocation>
</comment>
<evidence type="ECO:0000256" key="3">
    <source>
        <dbReference type="ARBA" id="ARBA00022729"/>
    </source>
</evidence>
<keyword evidence="4" id="KW-0574">Periplasm</keyword>
<feature type="signal peptide" evidence="6">
    <location>
        <begin position="1"/>
        <end position="28"/>
    </location>
</feature>
<feature type="domain" description="Pili assembly chaperone N-terminal" evidence="7">
    <location>
        <begin position="30"/>
        <end position="146"/>
    </location>
</feature>
<evidence type="ECO:0000256" key="1">
    <source>
        <dbReference type="ARBA" id="ARBA00004418"/>
    </source>
</evidence>
<dbReference type="SUPFAM" id="SSF49354">
    <property type="entry name" value="PapD-like"/>
    <property type="match status" value="1"/>
</dbReference>
<feature type="domain" description="Pili assembly chaperone C-terminal" evidence="8">
    <location>
        <begin position="172"/>
        <end position="233"/>
    </location>
</feature>
<sequence length="246" mass="27385">MKSIHRSLGLRKAMLGICLAACLPAAEAALTISNTRVVHSSDARNSSIVVANPSTKVFAVQTWVNTHEDDTNTPVPLIANPSLFRLDPGMEQLVQIQNLPNDLPSDRESLFYFNAQEIPQAEEPGENTLNIAMRTRIKVFYRPSQLQGRPEDQAKHLQWSLRKIEGVPHLVVNNPTPYHYTFSRLELTNGKQTEKVRSMAMAIPFGEQTYKLSNTPLQTTLQLTFSTINDYGVASAATTIALQLDK</sequence>
<dbReference type="Pfam" id="PF02753">
    <property type="entry name" value="PapD_C"/>
    <property type="match status" value="1"/>
</dbReference>
<evidence type="ECO:0000259" key="7">
    <source>
        <dbReference type="Pfam" id="PF00345"/>
    </source>
</evidence>
<dbReference type="InterPro" id="IPR050643">
    <property type="entry name" value="Periplasmic_pilus_chap"/>
</dbReference>
<protein>
    <submittedName>
        <fullName evidence="9">Pilus assembly protein</fullName>
    </submittedName>
</protein>
<dbReference type="InterPro" id="IPR016148">
    <property type="entry name" value="Pili_assmbl_chaperone_C"/>
</dbReference>
<dbReference type="InterPro" id="IPR013783">
    <property type="entry name" value="Ig-like_fold"/>
</dbReference>
<dbReference type="EMBL" id="CP018743">
    <property type="protein sequence ID" value="APO80768.1"/>
    <property type="molecule type" value="Genomic_DNA"/>
</dbReference>
<evidence type="ECO:0000256" key="4">
    <source>
        <dbReference type="ARBA" id="ARBA00022764"/>
    </source>
</evidence>
<evidence type="ECO:0000259" key="8">
    <source>
        <dbReference type="Pfam" id="PF02753"/>
    </source>
</evidence>
<dbReference type="Gene3D" id="2.60.40.10">
    <property type="entry name" value="Immunoglobulins"/>
    <property type="match status" value="2"/>
</dbReference>
<evidence type="ECO:0000313" key="9">
    <source>
        <dbReference type="EMBL" id="APO80768.1"/>
    </source>
</evidence>
<dbReference type="Pfam" id="PF00345">
    <property type="entry name" value="PapD_N"/>
    <property type="match status" value="1"/>
</dbReference>
<proteinExistence type="inferred from homology"/>
<dbReference type="SUPFAM" id="SSF49584">
    <property type="entry name" value="Periplasmic chaperone C-domain"/>
    <property type="match status" value="1"/>
</dbReference>
<gene>
    <name evidence="9" type="ORF">BL240_04420</name>
</gene>
<dbReference type="PANTHER" id="PTHR30251">
    <property type="entry name" value="PILUS ASSEMBLY CHAPERONE"/>
    <property type="match status" value="1"/>
</dbReference>
<feature type="chain" id="PRO_5009862727" evidence="6">
    <location>
        <begin position="29"/>
        <end position="246"/>
    </location>
</feature>
<dbReference type="AlphaFoldDB" id="A0A1L5PKN0"/>
<evidence type="ECO:0000256" key="5">
    <source>
        <dbReference type="ARBA" id="ARBA00023186"/>
    </source>
</evidence>
<dbReference type="InterPro" id="IPR001829">
    <property type="entry name" value="Pili_assmbl_chaperone_bac"/>
</dbReference>
<evidence type="ECO:0000313" key="10">
    <source>
        <dbReference type="Proteomes" id="UP000185146"/>
    </source>
</evidence>
<dbReference type="GO" id="GO:0030288">
    <property type="term" value="C:outer membrane-bounded periplasmic space"/>
    <property type="evidence" value="ECO:0007669"/>
    <property type="project" value="InterPro"/>
</dbReference>
<keyword evidence="3 6" id="KW-0732">Signal</keyword>
<comment type="similarity">
    <text evidence="2">Belongs to the periplasmic pilus chaperone family.</text>
</comment>
<reference evidence="9 10" key="1">
    <citation type="submission" date="2016-12" db="EMBL/GenBank/DDBJ databases">
        <title>Draft Genome Sequence of Mercury Resistant Pseudomonas DRA525.</title>
        <authorList>
            <person name="Drace K.M."/>
        </authorList>
    </citation>
    <scope>NUCLEOTIDE SEQUENCE [LARGE SCALE GENOMIC DNA]</scope>
    <source>
        <strain evidence="9 10">DRA525</strain>
    </source>
</reference>
<dbReference type="InterPro" id="IPR008962">
    <property type="entry name" value="PapD-like_sf"/>
</dbReference>
<dbReference type="InterPro" id="IPR036316">
    <property type="entry name" value="Pili_assmbl_chap_C_dom_sf"/>
</dbReference>
<evidence type="ECO:0000256" key="6">
    <source>
        <dbReference type="SAM" id="SignalP"/>
    </source>
</evidence>
<name>A0A1L5PKN0_PSEPU</name>